<dbReference type="AlphaFoldDB" id="J0DB93"/>
<evidence type="ECO:0008006" key="6">
    <source>
        <dbReference type="Google" id="ProtNLM"/>
    </source>
</evidence>
<evidence type="ECO:0000313" key="5">
    <source>
        <dbReference type="Proteomes" id="UP000006514"/>
    </source>
</evidence>
<name>J0DB93_AURST</name>
<dbReference type="InterPro" id="IPR002347">
    <property type="entry name" value="SDR_fam"/>
</dbReference>
<evidence type="ECO:0000256" key="3">
    <source>
        <dbReference type="SAM" id="Phobius"/>
    </source>
</evidence>
<dbReference type="PANTHER" id="PTHR43157:SF31">
    <property type="entry name" value="PHOSPHATIDYLINOSITOL-GLYCAN BIOSYNTHESIS CLASS F PROTEIN"/>
    <property type="match status" value="1"/>
</dbReference>
<accession>J0DB93</accession>
<keyword evidence="1" id="KW-0560">Oxidoreductase</keyword>
<dbReference type="FunCoup" id="J0DB93">
    <property type="interactions" value="4"/>
</dbReference>
<dbReference type="Pfam" id="PF00106">
    <property type="entry name" value="adh_short"/>
    <property type="match status" value="1"/>
</dbReference>
<organism evidence="4 5">
    <name type="scientific">Auricularia subglabra (strain TFB-10046 / SS5)</name>
    <name type="common">White-rot fungus</name>
    <name type="synonym">Auricularia delicata (strain TFB10046)</name>
    <dbReference type="NCBI Taxonomy" id="717982"/>
    <lineage>
        <taxon>Eukaryota</taxon>
        <taxon>Fungi</taxon>
        <taxon>Dikarya</taxon>
        <taxon>Basidiomycota</taxon>
        <taxon>Agaricomycotina</taxon>
        <taxon>Agaricomycetes</taxon>
        <taxon>Auriculariales</taxon>
        <taxon>Auriculariaceae</taxon>
        <taxon>Auricularia</taxon>
    </lineage>
</organism>
<feature type="compositionally biased region" description="Basic and acidic residues" evidence="2">
    <location>
        <begin position="401"/>
        <end position="424"/>
    </location>
</feature>
<dbReference type="PANTHER" id="PTHR43157">
    <property type="entry name" value="PHOSPHATIDYLINOSITOL-GLYCAN BIOSYNTHESIS CLASS F PROTEIN-RELATED"/>
    <property type="match status" value="1"/>
</dbReference>
<feature type="region of interest" description="Disordered" evidence="2">
    <location>
        <begin position="375"/>
        <end position="433"/>
    </location>
</feature>
<keyword evidence="3" id="KW-0472">Membrane</keyword>
<dbReference type="SUPFAM" id="SSF51735">
    <property type="entry name" value="NAD(P)-binding Rossmann-fold domains"/>
    <property type="match status" value="1"/>
</dbReference>
<dbReference type="InParanoid" id="J0DB93"/>
<dbReference type="EMBL" id="JH687833">
    <property type="protein sequence ID" value="EJD37876.1"/>
    <property type="molecule type" value="Genomic_DNA"/>
</dbReference>
<dbReference type="OrthoDB" id="191979at2759"/>
<dbReference type="GO" id="GO:0016491">
    <property type="term" value="F:oxidoreductase activity"/>
    <property type="evidence" value="ECO:0007669"/>
    <property type="project" value="UniProtKB-KW"/>
</dbReference>
<keyword evidence="5" id="KW-1185">Reference proteome</keyword>
<evidence type="ECO:0000256" key="2">
    <source>
        <dbReference type="SAM" id="MobiDB-lite"/>
    </source>
</evidence>
<dbReference type="KEGG" id="adl:AURDEDRAFT_116655"/>
<feature type="region of interest" description="Disordered" evidence="2">
    <location>
        <begin position="220"/>
        <end position="242"/>
    </location>
</feature>
<keyword evidence="3" id="KW-1133">Transmembrane helix</keyword>
<sequence>MPIHATSSIVSTYIPSEYYFPLALGVVALLVLRAFAQGRRTTRERDLHDRTVLVTGGFTPLGLTLIESLAQRGARVIALTSTPGPAAALVSLIRQHTHNDDIFAEECDLSSRASIVEFARQMLARLDDKQSPARLDAIVFAHEYAYGTAGSERASFLLTTLLLPGLLVAPPERDIRLVYVVNPFYAAPGTNEGLRSRSMVVLARHLQRVLDALPSAPPVPVPDSVAAAPPPQPQQEKGKPSNIAAVSVSPGISRTDTVAPFLRATHAGPHAFKNSGFLVYLLLQPLLHIFTKTPANAVQSVLHVLFVPRSGSAAPAPKEHADRDREETEVLIPGALYADCAVVPFPPSADVHSEEHGVKVWEGLEQALKLWATEEEEQAANGHAKEGSSGQGATRRRKNKDAKVRWADEHVAAEEKQKEDEKAELLTSQLTDL</sequence>
<dbReference type="Gene3D" id="3.40.50.720">
    <property type="entry name" value="NAD(P)-binding Rossmann-like Domain"/>
    <property type="match status" value="1"/>
</dbReference>
<proteinExistence type="predicted"/>
<dbReference type="InterPro" id="IPR036291">
    <property type="entry name" value="NAD(P)-bd_dom_sf"/>
</dbReference>
<protein>
    <recommendedName>
        <fullName evidence="6">Ketoreductase (KR) domain-containing protein</fullName>
    </recommendedName>
</protein>
<evidence type="ECO:0000256" key="1">
    <source>
        <dbReference type="ARBA" id="ARBA00023002"/>
    </source>
</evidence>
<evidence type="ECO:0000313" key="4">
    <source>
        <dbReference type="EMBL" id="EJD37876.1"/>
    </source>
</evidence>
<gene>
    <name evidence="4" type="ORF">AURDEDRAFT_116655</name>
</gene>
<dbReference type="eggNOG" id="KOG1208">
    <property type="taxonomic scope" value="Eukaryota"/>
</dbReference>
<feature type="transmembrane region" description="Helical" evidence="3">
    <location>
        <begin position="18"/>
        <end position="36"/>
    </location>
</feature>
<dbReference type="Proteomes" id="UP000006514">
    <property type="component" value="Unassembled WGS sequence"/>
</dbReference>
<reference evidence="5" key="1">
    <citation type="journal article" date="2012" name="Science">
        <title>The Paleozoic origin of enzymatic lignin decomposition reconstructed from 31 fungal genomes.</title>
        <authorList>
            <person name="Floudas D."/>
            <person name="Binder M."/>
            <person name="Riley R."/>
            <person name="Barry K."/>
            <person name="Blanchette R.A."/>
            <person name="Henrissat B."/>
            <person name="Martinez A.T."/>
            <person name="Otillar R."/>
            <person name="Spatafora J.W."/>
            <person name="Yadav J.S."/>
            <person name="Aerts A."/>
            <person name="Benoit I."/>
            <person name="Boyd A."/>
            <person name="Carlson A."/>
            <person name="Copeland A."/>
            <person name="Coutinho P.M."/>
            <person name="de Vries R.P."/>
            <person name="Ferreira P."/>
            <person name="Findley K."/>
            <person name="Foster B."/>
            <person name="Gaskell J."/>
            <person name="Glotzer D."/>
            <person name="Gorecki P."/>
            <person name="Heitman J."/>
            <person name="Hesse C."/>
            <person name="Hori C."/>
            <person name="Igarashi K."/>
            <person name="Jurgens J.A."/>
            <person name="Kallen N."/>
            <person name="Kersten P."/>
            <person name="Kohler A."/>
            <person name="Kuees U."/>
            <person name="Kumar T.K.A."/>
            <person name="Kuo A."/>
            <person name="LaButti K."/>
            <person name="Larrondo L.F."/>
            <person name="Lindquist E."/>
            <person name="Ling A."/>
            <person name="Lombard V."/>
            <person name="Lucas S."/>
            <person name="Lundell T."/>
            <person name="Martin R."/>
            <person name="McLaughlin D.J."/>
            <person name="Morgenstern I."/>
            <person name="Morin E."/>
            <person name="Murat C."/>
            <person name="Nagy L.G."/>
            <person name="Nolan M."/>
            <person name="Ohm R.A."/>
            <person name="Patyshakuliyeva A."/>
            <person name="Rokas A."/>
            <person name="Ruiz-Duenas F.J."/>
            <person name="Sabat G."/>
            <person name="Salamov A."/>
            <person name="Samejima M."/>
            <person name="Schmutz J."/>
            <person name="Slot J.C."/>
            <person name="St John F."/>
            <person name="Stenlid J."/>
            <person name="Sun H."/>
            <person name="Sun S."/>
            <person name="Syed K."/>
            <person name="Tsang A."/>
            <person name="Wiebenga A."/>
            <person name="Young D."/>
            <person name="Pisabarro A."/>
            <person name="Eastwood D.C."/>
            <person name="Martin F."/>
            <person name="Cullen D."/>
            <person name="Grigoriev I.V."/>
            <person name="Hibbett D.S."/>
        </authorList>
    </citation>
    <scope>NUCLEOTIDE SEQUENCE [LARGE SCALE GENOMIC DNA]</scope>
    <source>
        <strain evidence="5">TFB10046</strain>
    </source>
</reference>
<dbReference type="OMA" id="NYLANYH"/>
<keyword evidence="3" id="KW-0812">Transmembrane</keyword>